<dbReference type="OrthoDB" id="9812140at2"/>
<dbReference type="HOGENOM" id="CLU_039512_1_0_12"/>
<dbReference type="PANTHER" id="PTHR42935:SF1">
    <property type="entry name" value="SLR0930 PROTEIN"/>
    <property type="match status" value="1"/>
</dbReference>
<proteinExistence type="predicted"/>
<protein>
    <submittedName>
        <fullName evidence="1">ATPase with chaperone activity, ATP-binding domain, diverged</fullName>
    </submittedName>
</protein>
<sequence>MDVIDSVSRTLADISGLSVFSNLRHDPLIRSFGRLLAALEKYDMSESPEGRFFNVKKIMLKIIGTWAEFLDFFIKSGHGSFSSAVIRLILKDENTFTLNAENSRFSSGKQNSVLAVAAANDLSRLGRIAVFDIPALAFYIAVLLRAGGLVVQADALEAEGAVLGKPEKAGAADKDELIQIPGIFPWDKDWAASLPAFAEHLQNHGAGELGFNSCFRWVSECQNMRPIAKPDPIRLSHLSGYEDQRSIVVSNTRRFISGKPANNLLLYGDRGTGKSATVKAVCSEYADMGLRLLEVHKEQLDELPAIMDCLSGRGLKFIIFIDDLAFENMDDSFTNLKALLEGAVETRPSNTVIYATTNRRHLVKENNADRPPSGDPRSFDTMQEQLSLADRFGLTVVYTTPDQEEYISIAAFIAQRRGLLKSQADDPSPVADEKRRFFRENALRWERWFNGRSPRTATQYVDWIAGGEGFPWE</sequence>
<dbReference type="InterPro" id="IPR027417">
    <property type="entry name" value="P-loop_NTPase"/>
</dbReference>
<dbReference type="STRING" id="545695.TREAZ_2624"/>
<dbReference type="PANTHER" id="PTHR42935">
    <property type="entry name" value="SLR0930 PROTEIN"/>
    <property type="match status" value="1"/>
</dbReference>
<dbReference type="KEGG" id="taz:TREAZ_2624"/>
<evidence type="ECO:0000313" key="2">
    <source>
        <dbReference type="Proteomes" id="UP000009222"/>
    </source>
</evidence>
<dbReference type="InterPro" id="IPR008533">
    <property type="entry name" value="DUF815"/>
</dbReference>
<dbReference type="eggNOG" id="COG2607">
    <property type="taxonomic scope" value="Bacteria"/>
</dbReference>
<reference evidence="1 2" key="2">
    <citation type="journal article" date="2011" name="ISME J.">
        <title>RNA-seq reveals cooperative metabolic interactions between two termite-gut spirochete species in co-culture.</title>
        <authorList>
            <person name="Rosenthal A.Z."/>
            <person name="Matson E.G."/>
            <person name="Eldar A."/>
            <person name="Leadbetter J.R."/>
        </authorList>
    </citation>
    <scope>NUCLEOTIDE SEQUENCE [LARGE SCALE GENOMIC DNA]</scope>
    <source>
        <strain evidence="2">ATCC BAA-888 / DSM 13862 / ZAS-9</strain>
    </source>
</reference>
<dbReference type="SUPFAM" id="SSF52540">
    <property type="entry name" value="P-loop containing nucleoside triphosphate hydrolases"/>
    <property type="match status" value="1"/>
</dbReference>
<gene>
    <name evidence="1" type="ordered locus">TREAZ_2624</name>
</gene>
<dbReference type="AlphaFoldDB" id="F5YEE6"/>
<name>F5YEE6_LEAAZ</name>
<dbReference type="InParanoid" id="F5YEE6"/>
<dbReference type="GO" id="GO:0005524">
    <property type="term" value="F:ATP binding"/>
    <property type="evidence" value="ECO:0007669"/>
    <property type="project" value="UniProtKB-KW"/>
</dbReference>
<dbReference type="Gene3D" id="3.40.50.300">
    <property type="entry name" value="P-loop containing nucleotide triphosphate hydrolases"/>
    <property type="match status" value="1"/>
</dbReference>
<evidence type="ECO:0000313" key="1">
    <source>
        <dbReference type="EMBL" id="AEF81790.1"/>
    </source>
</evidence>
<accession>F5YEE6</accession>
<keyword evidence="1" id="KW-0067">ATP-binding</keyword>
<organism evidence="1 2">
    <name type="scientific">Leadbettera azotonutricia (strain ATCC BAA-888 / DSM 13862 / ZAS-9)</name>
    <name type="common">Treponema azotonutricium</name>
    <dbReference type="NCBI Taxonomy" id="545695"/>
    <lineage>
        <taxon>Bacteria</taxon>
        <taxon>Pseudomonadati</taxon>
        <taxon>Spirochaetota</taxon>
        <taxon>Spirochaetia</taxon>
        <taxon>Spirochaetales</taxon>
        <taxon>Breznakiellaceae</taxon>
        <taxon>Leadbettera</taxon>
    </lineage>
</organism>
<dbReference type="Pfam" id="PF05673">
    <property type="entry name" value="DUF815"/>
    <property type="match status" value="1"/>
</dbReference>
<dbReference type="RefSeq" id="WP_015712907.1">
    <property type="nucleotide sequence ID" value="NC_015577.1"/>
</dbReference>
<reference evidence="2" key="1">
    <citation type="submission" date="2009-12" db="EMBL/GenBank/DDBJ databases">
        <title>Complete sequence of Treponema azotonutricium strain ZAS-9.</title>
        <authorList>
            <person name="Tetu S.G."/>
            <person name="Matson E."/>
            <person name="Ren Q."/>
            <person name="Seshadri R."/>
            <person name="Elbourne L."/>
            <person name="Hassan K.A."/>
            <person name="Durkin A."/>
            <person name="Radune D."/>
            <person name="Mohamoud Y."/>
            <person name="Shay R."/>
            <person name="Jin S."/>
            <person name="Zhang X."/>
            <person name="Lucey K."/>
            <person name="Ballor N.R."/>
            <person name="Ottesen E."/>
            <person name="Rosenthal R."/>
            <person name="Allen A."/>
            <person name="Leadbetter J.R."/>
            <person name="Paulsen I.T."/>
        </authorList>
    </citation>
    <scope>NUCLEOTIDE SEQUENCE [LARGE SCALE GENOMIC DNA]</scope>
    <source>
        <strain evidence="2">ATCC BAA-888 / DSM 13862 / ZAS-9</strain>
    </source>
</reference>
<keyword evidence="1" id="KW-0547">Nucleotide-binding</keyword>
<keyword evidence="2" id="KW-1185">Reference proteome</keyword>
<dbReference type="CDD" id="cd00009">
    <property type="entry name" value="AAA"/>
    <property type="match status" value="1"/>
</dbReference>
<dbReference type="EMBL" id="CP001841">
    <property type="protein sequence ID" value="AEF81790.1"/>
    <property type="molecule type" value="Genomic_DNA"/>
</dbReference>
<dbReference type="Proteomes" id="UP000009222">
    <property type="component" value="Chromosome"/>
</dbReference>